<sequence>MTENVLSILLDLFEQADAQGHSEGANATSFYSRESAYAQSLKDGVIYDSTVNGLIQSQFERVTGITSAGRAAYQELLKLREVDQGGVLAGKLASAFIPQRAH</sequence>
<reference evidence="1 2" key="1">
    <citation type="submission" date="2020-08" db="EMBL/GenBank/DDBJ databases">
        <title>Pseudomonas sp. nov.</title>
        <authorList>
            <person name="Gieschler S."/>
            <person name="Fiedler G."/>
            <person name="Brinks E."/>
            <person name="Boehnlein C."/>
            <person name="Franz C.M.A.P."/>
            <person name="Kabisch J."/>
        </authorList>
    </citation>
    <scope>NUCLEOTIDE SEQUENCE [LARGE SCALE GENOMIC DNA]</scope>
    <source>
        <strain evidence="1 2">MBT-2</strain>
    </source>
</reference>
<proteinExistence type="predicted"/>
<dbReference type="Proteomes" id="UP000546173">
    <property type="component" value="Unassembled WGS sequence"/>
</dbReference>
<dbReference type="EMBL" id="JACMYH010000009">
    <property type="protein sequence ID" value="MBC2680637.1"/>
    <property type="molecule type" value="Genomic_DNA"/>
</dbReference>
<evidence type="ECO:0000313" key="2">
    <source>
        <dbReference type="Proteomes" id="UP000546173"/>
    </source>
</evidence>
<keyword evidence="2" id="KW-1185">Reference proteome</keyword>
<gene>
    <name evidence="1" type="ORF">H7993_19780</name>
</gene>
<dbReference type="RefSeq" id="WP_185795409.1">
    <property type="nucleotide sequence ID" value="NZ_JACMYH010000009.1"/>
</dbReference>
<organism evidence="1 2">
    <name type="scientific">Pseudomonas baltica</name>
    <dbReference type="NCBI Taxonomy" id="2762576"/>
    <lineage>
        <taxon>Bacteria</taxon>
        <taxon>Pseudomonadati</taxon>
        <taxon>Pseudomonadota</taxon>
        <taxon>Gammaproteobacteria</taxon>
        <taxon>Pseudomonadales</taxon>
        <taxon>Pseudomonadaceae</taxon>
        <taxon>Pseudomonas</taxon>
    </lineage>
</organism>
<dbReference type="AlphaFoldDB" id="A0A7X1G8Z3"/>
<comment type="caution">
    <text evidence="1">The sequence shown here is derived from an EMBL/GenBank/DDBJ whole genome shotgun (WGS) entry which is preliminary data.</text>
</comment>
<accession>A0A7X1G8Z3</accession>
<evidence type="ECO:0000313" key="1">
    <source>
        <dbReference type="EMBL" id="MBC2680637.1"/>
    </source>
</evidence>
<protein>
    <submittedName>
        <fullName evidence="1">Uncharacterized protein</fullName>
    </submittedName>
</protein>
<name>A0A7X1G8Z3_9PSED</name>